<feature type="domain" description="ATPase AAA-type core" evidence="1">
    <location>
        <begin position="49"/>
        <end position="386"/>
    </location>
</feature>
<evidence type="ECO:0000313" key="3">
    <source>
        <dbReference type="Proteomes" id="UP000218702"/>
    </source>
</evidence>
<reference evidence="2 3" key="1">
    <citation type="submission" date="2017-06" db="EMBL/GenBank/DDBJ databases">
        <title>Genome sequencing of cyanobaciteial culture collection at National Institute for Environmental Studies (NIES).</title>
        <authorList>
            <person name="Hirose Y."/>
            <person name="Shimura Y."/>
            <person name="Fujisawa T."/>
            <person name="Nakamura Y."/>
            <person name="Kawachi M."/>
        </authorList>
    </citation>
    <scope>NUCLEOTIDE SEQUENCE [LARGE SCALE GENOMIC DNA]</scope>
    <source>
        <strain evidence="2 3">NIES-806</strain>
    </source>
</reference>
<dbReference type="SUPFAM" id="SSF52540">
    <property type="entry name" value="P-loop containing nucleoside triphosphate hydrolases"/>
    <property type="match status" value="1"/>
</dbReference>
<accession>A0A1Z4V2A4</accession>
<dbReference type="InterPro" id="IPR027417">
    <property type="entry name" value="P-loop_NTPase"/>
</dbReference>
<dbReference type="PANTHER" id="PTHR40396:SF1">
    <property type="entry name" value="ATPASE AAA-TYPE CORE DOMAIN-CONTAINING PROTEIN"/>
    <property type="match status" value="1"/>
</dbReference>
<gene>
    <name evidence="2" type="ORF">NIES806_18650</name>
</gene>
<dbReference type="EMBL" id="AP018316">
    <property type="protein sequence ID" value="BAZ85661.1"/>
    <property type="molecule type" value="Genomic_DNA"/>
</dbReference>
<name>A0A1Z4V2A4_9CYAN</name>
<keyword evidence="3" id="KW-1185">Reference proteome</keyword>
<dbReference type="PANTHER" id="PTHR40396">
    <property type="entry name" value="ATPASE-LIKE PROTEIN"/>
    <property type="match status" value="1"/>
</dbReference>
<organism evidence="2 3">
    <name type="scientific">Dolichospermum compactum NIES-806</name>
    <dbReference type="NCBI Taxonomy" id="1973481"/>
    <lineage>
        <taxon>Bacteria</taxon>
        <taxon>Bacillati</taxon>
        <taxon>Cyanobacteriota</taxon>
        <taxon>Cyanophyceae</taxon>
        <taxon>Nostocales</taxon>
        <taxon>Aphanizomenonaceae</taxon>
        <taxon>Dolichospermum</taxon>
        <taxon>Dolichospermum compactum</taxon>
    </lineage>
</organism>
<dbReference type="InterPro" id="IPR003959">
    <property type="entry name" value="ATPase_AAA_core"/>
</dbReference>
<proteinExistence type="predicted"/>
<sequence length="449" mass="52329">MLIRFTVENFLSFNQRIDFNMIAADDTNHSHHVVKGDSDDSIRLLRTSIIYGANASGKSNLIKAMKFARDFIVDGVEKNTNININNFKLDKTCYTKPSRFEFEFRNQDKQYAYGFLVDKHKIHEEWLFEIGVNTEIPIYERIGEDINFHNFNHEVFLNSSKDEKNRIRYEAASTRENLLFLTNSQERKVKQLESIYEWFNDVLTIIFPDSKPLLHFFSQSVQNSLGKFLESLDLGIKKVTTNTIDLDDYKKIPSEIKDKIKKDFPYKEGEENAIFIPALKCIISRAKDETDKLMVLNLSPVRLDKENNEVKFEISEESDGTQRLIDLFPMLIHLARGNAVYVIDEIERSLHSLLMKKLFDYFLNNTENTNLNSQLIATTHEVFLLDIKDIFRKDEIWFVEKDKHGQSVLYSLANTDVENLDLAAGYLNGRFGAIPFIKNLKSLGWREEK</sequence>
<evidence type="ECO:0000313" key="2">
    <source>
        <dbReference type="EMBL" id="BAZ85661.1"/>
    </source>
</evidence>
<dbReference type="Pfam" id="PF13304">
    <property type="entry name" value="AAA_21"/>
    <property type="match status" value="1"/>
</dbReference>
<protein>
    <recommendedName>
        <fullName evidence="1">ATPase AAA-type core domain-containing protein</fullName>
    </recommendedName>
</protein>
<dbReference type="Gene3D" id="3.40.50.300">
    <property type="entry name" value="P-loop containing nucleotide triphosphate hydrolases"/>
    <property type="match status" value="1"/>
</dbReference>
<dbReference type="Proteomes" id="UP000218702">
    <property type="component" value="Chromosome"/>
</dbReference>
<evidence type="ECO:0000259" key="1">
    <source>
        <dbReference type="Pfam" id="PF13304"/>
    </source>
</evidence>
<dbReference type="GO" id="GO:0005524">
    <property type="term" value="F:ATP binding"/>
    <property type="evidence" value="ECO:0007669"/>
    <property type="project" value="InterPro"/>
</dbReference>
<dbReference type="GO" id="GO:0016887">
    <property type="term" value="F:ATP hydrolysis activity"/>
    <property type="evidence" value="ECO:0007669"/>
    <property type="project" value="InterPro"/>
</dbReference>
<dbReference type="AlphaFoldDB" id="A0A1Z4V2A4"/>
<dbReference type="KEGG" id="dcm:NIES806_18650"/>